<dbReference type="STRING" id="1293439.WH87_10700"/>
<dbReference type="Proteomes" id="UP000033411">
    <property type="component" value="Unassembled WGS sequence"/>
</dbReference>
<comment type="cofactor">
    <cofactor evidence="1">
        <name>FAD</name>
        <dbReference type="ChEBI" id="CHEBI:57692"/>
    </cofactor>
</comment>
<dbReference type="SUPFAM" id="SSF55424">
    <property type="entry name" value="FAD/NAD-linked reductases, dimerisation (C-terminal) domain"/>
    <property type="match status" value="1"/>
</dbReference>
<evidence type="ECO:0000256" key="1">
    <source>
        <dbReference type="ARBA" id="ARBA00001974"/>
    </source>
</evidence>
<dbReference type="Pfam" id="PF02852">
    <property type="entry name" value="Pyr_redox_dim"/>
    <property type="match status" value="1"/>
</dbReference>
<dbReference type="Gene3D" id="3.50.50.60">
    <property type="entry name" value="FAD/NAD(P)-binding domain"/>
    <property type="match status" value="2"/>
</dbReference>
<gene>
    <name evidence="6" type="ORF">WH87_10700</name>
</gene>
<evidence type="ECO:0000259" key="5">
    <source>
        <dbReference type="Pfam" id="PF07992"/>
    </source>
</evidence>
<dbReference type="GO" id="GO:0050660">
    <property type="term" value="F:flavin adenine dinucleotide binding"/>
    <property type="evidence" value="ECO:0007669"/>
    <property type="project" value="TreeGrafter"/>
</dbReference>
<dbReference type="InterPro" id="IPR016156">
    <property type="entry name" value="FAD/NAD-linked_Rdtase_dimer_sf"/>
</dbReference>
<dbReference type="InterPro" id="IPR023753">
    <property type="entry name" value="FAD/NAD-binding_dom"/>
</dbReference>
<dbReference type="PRINTS" id="PR00411">
    <property type="entry name" value="PNDRDTASEI"/>
</dbReference>
<evidence type="ECO:0000259" key="4">
    <source>
        <dbReference type="Pfam" id="PF02852"/>
    </source>
</evidence>
<organism evidence="6 7">
    <name type="scientific">Devosia epidermidihirudinis</name>
    <dbReference type="NCBI Taxonomy" id="1293439"/>
    <lineage>
        <taxon>Bacteria</taxon>
        <taxon>Pseudomonadati</taxon>
        <taxon>Pseudomonadota</taxon>
        <taxon>Alphaproteobacteria</taxon>
        <taxon>Hyphomicrobiales</taxon>
        <taxon>Devosiaceae</taxon>
        <taxon>Devosia</taxon>
    </lineage>
</organism>
<dbReference type="GO" id="GO:0003955">
    <property type="term" value="F:NAD(P)H dehydrogenase (quinone) activity"/>
    <property type="evidence" value="ECO:0007669"/>
    <property type="project" value="TreeGrafter"/>
</dbReference>
<comment type="caution">
    <text evidence="6">The sequence shown here is derived from an EMBL/GenBank/DDBJ whole genome shotgun (WGS) entry which is preliminary data.</text>
</comment>
<proteinExistence type="predicted"/>
<protein>
    <recommendedName>
        <fullName evidence="8">FAD/NAD(P)-binding domain-containing protein</fullName>
    </recommendedName>
</protein>
<dbReference type="SUPFAM" id="SSF51905">
    <property type="entry name" value="FAD/NAD(P)-binding domain"/>
    <property type="match status" value="1"/>
</dbReference>
<evidence type="ECO:0000256" key="3">
    <source>
        <dbReference type="ARBA" id="ARBA00022827"/>
    </source>
</evidence>
<dbReference type="PRINTS" id="PR00368">
    <property type="entry name" value="FADPNR"/>
</dbReference>
<dbReference type="InterPro" id="IPR036188">
    <property type="entry name" value="FAD/NAD-bd_sf"/>
</dbReference>
<dbReference type="PANTHER" id="PTHR43014:SF2">
    <property type="entry name" value="MERCURIC REDUCTASE"/>
    <property type="match status" value="1"/>
</dbReference>
<keyword evidence="2" id="KW-0285">Flavoprotein</keyword>
<feature type="domain" description="FAD/NAD(P)-binding" evidence="5">
    <location>
        <begin position="6"/>
        <end position="299"/>
    </location>
</feature>
<accession>A0A0F5QBK7</accession>
<dbReference type="PANTHER" id="PTHR43014">
    <property type="entry name" value="MERCURIC REDUCTASE"/>
    <property type="match status" value="1"/>
</dbReference>
<evidence type="ECO:0000313" key="6">
    <source>
        <dbReference type="EMBL" id="KKC38076.1"/>
    </source>
</evidence>
<dbReference type="InterPro" id="IPR004099">
    <property type="entry name" value="Pyr_nucl-diS_OxRdtase_dimer"/>
</dbReference>
<evidence type="ECO:0000313" key="7">
    <source>
        <dbReference type="Proteomes" id="UP000033411"/>
    </source>
</evidence>
<reference evidence="6 7" key="1">
    <citation type="submission" date="2015-03" db="EMBL/GenBank/DDBJ databases">
        <authorList>
            <person name="Lepp D."/>
            <person name="Hassan Y.I."/>
            <person name="Li X.-Z."/>
            <person name="Zhou T."/>
        </authorList>
    </citation>
    <scope>NUCLEOTIDE SEQUENCE [LARGE SCALE GENOMIC DNA]</scope>
    <source>
        <strain evidence="6 7">E84</strain>
    </source>
</reference>
<keyword evidence="3" id="KW-0274">FAD</keyword>
<dbReference type="Gene3D" id="3.30.390.30">
    <property type="match status" value="1"/>
</dbReference>
<evidence type="ECO:0000256" key="2">
    <source>
        <dbReference type="ARBA" id="ARBA00022630"/>
    </source>
</evidence>
<evidence type="ECO:0008006" key="8">
    <source>
        <dbReference type="Google" id="ProtNLM"/>
    </source>
</evidence>
<dbReference type="Pfam" id="PF07992">
    <property type="entry name" value="Pyr_redox_2"/>
    <property type="match status" value="1"/>
</dbReference>
<sequence>MAARDRGASVVLIDRGLEEAGDPVAGRLARASLLASAARAHAVRNAHSVGIDRAEPKPNFRIISELAAAQAAAVSPRASPERLAALGITHIEGEPIFSARNALSIGEVRVQARHYVLATGARAVVPDIVGLDQIPYFTPDSILTNIRKLTHLVVIGGDATALELAQAYRRLGSAVTLVPHGPLLAGFDRELVNILVGALRDEGVAILEDADVATILPRNQGTGIALRHADGSAENLDVSHVLVALGRQPDLDAPWLTQLNLRRDSVRPERLRLNEYGQTTNARISAIGGAAGEDRPQAAARQADIVLDRILLGRADRFDAASVPSVVATEPTFAQVGQLEPSRHLRAGQTILRSGLAENDGARARGEASGMAKLIVGRQGEIRGGTAIGPAAGEVAAMVALAMASKTPAADLAGLALPPASPAAVLADLGRQARALRPLSLWTKRRMDLRRLLP</sequence>
<name>A0A0F5QBK7_9HYPH</name>
<dbReference type="EMBL" id="LANJ01000016">
    <property type="protein sequence ID" value="KKC38076.1"/>
    <property type="molecule type" value="Genomic_DNA"/>
</dbReference>
<feature type="domain" description="Pyridine nucleotide-disulphide oxidoreductase dimerisation" evidence="4">
    <location>
        <begin position="323"/>
        <end position="413"/>
    </location>
</feature>
<dbReference type="PATRIC" id="fig|1293439.3.peg.1728"/>
<dbReference type="AlphaFoldDB" id="A0A0F5QBK7"/>
<keyword evidence="7" id="KW-1185">Reference proteome</keyword>